<feature type="compositionally biased region" description="Polar residues" evidence="1">
    <location>
        <begin position="17"/>
        <end position="59"/>
    </location>
</feature>
<protein>
    <submittedName>
        <fullName evidence="2">Uncharacterized protein</fullName>
    </submittedName>
</protein>
<dbReference type="AlphaFoldDB" id="F4RX55"/>
<dbReference type="EMBL" id="GL883127">
    <property type="protein sequence ID" value="EGG03044.1"/>
    <property type="molecule type" value="Genomic_DNA"/>
</dbReference>
<organism evidence="3">
    <name type="scientific">Melampsora larici-populina (strain 98AG31 / pathotype 3-4-7)</name>
    <name type="common">Poplar leaf rust fungus</name>
    <dbReference type="NCBI Taxonomy" id="747676"/>
    <lineage>
        <taxon>Eukaryota</taxon>
        <taxon>Fungi</taxon>
        <taxon>Dikarya</taxon>
        <taxon>Basidiomycota</taxon>
        <taxon>Pucciniomycotina</taxon>
        <taxon>Pucciniomycetes</taxon>
        <taxon>Pucciniales</taxon>
        <taxon>Melampsoraceae</taxon>
        <taxon>Melampsora</taxon>
    </lineage>
</organism>
<reference evidence="3" key="1">
    <citation type="journal article" date="2011" name="Proc. Natl. Acad. Sci. U.S.A.">
        <title>Obligate biotrophy features unraveled by the genomic analysis of rust fungi.</title>
        <authorList>
            <person name="Duplessis S."/>
            <person name="Cuomo C.A."/>
            <person name="Lin Y.-C."/>
            <person name="Aerts A."/>
            <person name="Tisserant E."/>
            <person name="Veneault-Fourrey C."/>
            <person name="Joly D.L."/>
            <person name="Hacquard S."/>
            <person name="Amselem J."/>
            <person name="Cantarel B.L."/>
            <person name="Chiu R."/>
            <person name="Coutinho P.M."/>
            <person name="Feau N."/>
            <person name="Field M."/>
            <person name="Frey P."/>
            <person name="Gelhaye E."/>
            <person name="Goldberg J."/>
            <person name="Grabherr M.G."/>
            <person name="Kodira C.D."/>
            <person name="Kohler A."/>
            <person name="Kuees U."/>
            <person name="Lindquist E.A."/>
            <person name="Lucas S.M."/>
            <person name="Mago R."/>
            <person name="Mauceli E."/>
            <person name="Morin E."/>
            <person name="Murat C."/>
            <person name="Pangilinan J.L."/>
            <person name="Park R."/>
            <person name="Pearson M."/>
            <person name="Quesneville H."/>
            <person name="Rouhier N."/>
            <person name="Sakthikumar S."/>
            <person name="Salamov A.A."/>
            <person name="Schmutz J."/>
            <person name="Selles B."/>
            <person name="Shapiro H."/>
            <person name="Tanguay P."/>
            <person name="Tuskan G.A."/>
            <person name="Henrissat B."/>
            <person name="Van de Peer Y."/>
            <person name="Rouze P."/>
            <person name="Ellis J.G."/>
            <person name="Dodds P.N."/>
            <person name="Schein J.E."/>
            <person name="Zhong S."/>
            <person name="Hamelin R.C."/>
            <person name="Grigoriev I.V."/>
            <person name="Szabo L.J."/>
            <person name="Martin F."/>
        </authorList>
    </citation>
    <scope>NUCLEOTIDE SEQUENCE [LARGE SCALE GENOMIC DNA]</scope>
    <source>
        <strain evidence="3">98AG31 / pathotype 3-4-7</strain>
    </source>
</reference>
<gene>
    <name evidence="2" type="ORF">MELLADRAFT_65902</name>
</gene>
<proteinExistence type="predicted"/>
<feature type="compositionally biased region" description="Basic and acidic residues" evidence="1">
    <location>
        <begin position="459"/>
        <end position="481"/>
    </location>
</feature>
<feature type="region of interest" description="Disordered" evidence="1">
    <location>
        <begin position="17"/>
        <end position="62"/>
    </location>
</feature>
<evidence type="ECO:0000256" key="1">
    <source>
        <dbReference type="SAM" id="MobiDB-lite"/>
    </source>
</evidence>
<feature type="compositionally biased region" description="Polar residues" evidence="1">
    <location>
        <begin position="83"/>
        <end position="110"/>
    </location>
</feature>
<dbReference type="GeneID" id="18930519"/>
<dbReference type="HOGENOM" id="CLU_046163_0_0_1"/>
<dbReference type="RefSeq" id="XP_007413837.1">
    <property type="nucleotide sequence ID" value="XM_007413775.1"/>
</dbReference>
<evidence type="ECO:0000313" key="3">
    <source>
        <dbReference type="Proteomes" id="UP000001072"/>
    </source>
</evidence>
<feature type="region of interest" description="Disordered" evidence="1">
    <location>
        <begin position="392"/>
        <end position="481"/>
    </location>
</feature>
<sequence length="481" mass="53913">MSASLISDVTATLSSITPVSTNEAISQQTEAPAETSESNTTQHSSGEGRPSGSQGTPNQGAFGRYNKQMLISNYLNRGKGPVHTSQTSSDANGNKETVDDTNPSAGQNGLDTLDLNAGYKQVPATKEAASNSQQLEAEFRNMFGTSEKLPKIQKKTPATTKSQTMEESEFTKAVNLLNDIRNGKQPSSRIKEIIDLTDREDTPVPLINKTSSFTKSFNLPEASFSEGGLQFDFSITPDANAQSLPLFFQKNMQLLQGQLPLTIFNRAWQQTASDNHVDYKKTEKEVEKYRGHPFPGEWTQSRFEWGENMENFITMLRDDYKFCGFADAMEVHRKNVIKIFKQQRSWVIAFKYDLTIRKVVFAVRNPDQKVPNPALEPEGLVNEIFYNARAQDDLNTEDNPYRKGGPKAGKNPYSDILTEFPTTSPSQTRNFTGPSRNYFDRKDKPQFKSSGPYGNYKGRNFDPNHRKVAEVQKGKGKEKEM</sequence>
<evidence type="ECO:0000313" key="2">
    <source>
        <dbReference type="EMBL" id="EGG03044.1"/>
    </source>
</evidence>
<dbReference type="InParanoid" id="F4RX55"/>
<dbReference type="KEGG" id="mlr:MELLADRAFT_65902"/>
<name>F4RX55_MELLP</name>
<accession>F4RX55</accession>
<keyword evidence="3" id="KW-1185">Reference proteome</keyword>
<dbReference type="VEuPathDB" id="FungiDB:MELLADRAFT_65902"/>
<dbReference type="Proteomes" id="UP000001072">
    <property type="component" value="Unassembled WGS sequence"/>
</dbReference>
<feature type="region of interest" description="Disordered" evidence="1">
    <location>
        <begin position="76"/>
        <end position="113"/>
    </location>
</feature>
<feature type="compositionally biased region" description="Polar residues" evidence="1">
    <location>
        <begin position="420"/>
        <end position="435"/>
    </location>
</feature>